<dbReference type="Proteomes" id="UP001383192">
    <property type="component" value="Unassembled WGS sequence"/>
</dbReference>
<feature type="compositionally biased region" description="Gly residues" evidence="1">
    <location>
        <begin position="98"/>
        <end position="130"/>
    </location>
</feature>
<gene>
    <name evidence="3" type="ORF">VNI00_014317</name>
</gene>
<dbReference type="AlphaFoldDB" id="A0AAW0BVR5"/>
<sequence>MRSTLPLCILLCLIDATTARLDGTHDNFISRAHRVAARHTKNLADDLRVAFGAVLPNAPSSSHTGFALSRRQQDVLGNNRVVYCKSGGSRTGSSSSDGGSGDGGDGDSGSGGNGGNGTSTTRGGSGGGGTRTSTSAAQPTQTFNSPYRLIEEHSGSSFFEGWDFWTDADPTHGTVDYISEQDGRAQNLIELNDAGNTIMRAETTQQVDMRKSIRIQTKLELNKGLWIMDAVHMPTGCGTWPNGGGAYASELSSDGIKIWFWPRGSIPADVEAGAPIPSSWGTPVANWAASSCNPDRYFSNQAAIFDTTFCGDWAGGVWNDAGIPGQEQSCAARTGVSTCEEYVRNHGSAFTEASSGQHREVNSRVKAGRNASIRDYISPPNLPLHLPVELWLRIVQYLLKRDQASLCLTCARLLSITRPLLYRHVSLAPGAFREATVAQTQFALDLLARDTDLAQNVLTFSLETYNDRRPGSVVANLVAMRNMKRLESLKLKGPVLYRLKGSEVERTTKSMRTVKKLEVSMPWGGGAFDADLEHGLRALGDFVDLEEVEWDEGYKFGNHGSDLGMYRLEMLWDVLRYSRNTIHTLSLPFPLAYTYLQIHFFRNYRFPQLRRLTLGNWAFGAQNDLNDFIVAHAGRLEYLALCGESTGEPGLRFDISTSALLTPKSFPYLRFFKGSPACITALANARVESLSELKTYTFTFGQFQEISRMLNSLHQAHGFSGLKELNLEFSTCPNVAVIRSLTRSLSQICGASLERWNCGMLKLSQRTAKWGPSNLSDIFVGFFSLIELRLGDGWLIGSQQYCPTESEVEAYLLRLGSVCPRLQDVHFEVEGRKCHWQILKTQSGLVSYRQL</sequence>
<feature type="compositionally biased region" description="Low complexity" evidence="1">
    <location>
        <begin position="86"/>
        <end position="97"/>
    </location>
</feature>
<dbReference type="Gene3D" id="2.60.120.200">
    <property type="match status" value="2"/>
</dbReference>
<evidence type="ECO:0000256" key="1">
    <source>
        <dbReference type="SAM" id="MobiDB-lite"/>
    </source>
</evidence>
<dbReference type="PANTHER" id="PTHR10963">
    <property type="entry name" value="GLYCOSYL HYDROLASE-RELATED"/>
    <property type="match status" value="1"/>
</dbReference>
<evidence type="ECO:0000313" key="3">
    <source>
        <dbReference type="EMBL" id="KAK7029619.1"/>
    </source>
</evidence>
<protein>
    <recommendedName>
        <fullName evidence="5">F-box domain-containing protein</fullName>
    </recommendedName>
</protein>
<dbReference type="PANTHER" id="PTHR10963:SF24">
    <property type="entry name" value="GLYCOSIDASE C21B10.07-RELATED"/>
    <property type="match status" value="1"/>
</dbReference>
<organism evidence="3 4">
    <name type="scientific">Paramarasmius palmivorus</name>
    <dbReference type="NCBI Taxonomy" id="297713"/>
    <lineage>
        <taxon>Eukaryota</taxon>
        <taxon>Fungi</taxon>
        <taxon>Dikarya</taxon>
        <taxon>Basidiomycota</taxon>
        <taxon>Agaricomycotina</taxon>
        <taxon>Agaricomycetes</taxon>
        <taxon>Agaricomycetidae</taxon>
        <taxon>Agaricales</taxon>
        <taxon>Marasmiineae</taxon>
        <taxon>Marasmiaceae</taxon>
        <taxon>Paramarasmius</taxon>
    </lineage>
</organism>
<evidence type="ECO:0000256" key="2">
    <source>
        <dbReference type="SAM" id="SignalP"/>
    </source>
</evidence>
<feature type="signal peptide" evidence="2">
    <location>
        <begin position="1"/>
        <end position="19"/>
    </location>
</feature>
<dbReference type="SUPFAM" id="SSF49899">
    <property type="entry name" value="Concanavalin A-like lectins/glucanases"/>
    <property type="match status" value="1"/>
</dbReference>
<proteinExistence type="predicted"/>
<accession>A0AAW0BVR5</accession>
<evidence type="ECO:0000313" key="4">
    <source>
        <dbReference type="Proteomes" id="UP001383192"/>
    </source>
</evidence>
<keyword evidence="4" id="KW-1185">Reference proteome</keyword>
<feature type="chain" id="PRO_5043530385" description="F-box domain-containing protein" evidence="2">
    <location>
        <begin position="20"/>
        <end position="851"/>
    </location>
</feature>
<keyword evidence="2" id="KW-0732">Signal</keyword>
<reference evidence="3 4" key="1">
    <citation type="submission" date="2024-01" db="EMBL/GenBank/DDBJ databases">
        <title>A draft genome for a cacao thread blight-causing isolate of Paramarasmius palmivorus.</title>
        <authorList>
            <person name="Baruah I.K."/>
            <person name="Bukari Y."/>
            <person name="Amoako-Attah I."/>
            <person name="Meinhardt L.W."/>
            <person name="Bailey B.A."/>
            <person name="Cohen S.P."/>
        </authorList>
    </citation>
    <scope>NUCLEOTIDE SEQUENCE [LARGE SCALE GENOMIC DNA]</scope>
    <source>
        <strain evidence="3 4">GH-12</strain>
    </source>
</reference>
<dbReference type="InterPro" id="IPR013320">
    <property type="entry name" value="ConA-like_dom_sf"/>
</dbReference>
<name>A0AAW0BVR5_9AGAR</name>
<dbReference type="InterPro" id="IPR050546">
    <property type="entry name" value="Glycosyl_Hydrlase_16"/>
</dbReference>
<dbReference type="Pfam" id="PF26113">
    <property type="entry name" value="GH16_XgeA"/>
    <property type="match status" value="2"/>
</dbReference>
<evidence type="ECO:0008006" key="5">
    <source>
        <dbReference type="Google" id="ProtNLM"/>
    </source>
</evidence>
<dbReference type="EMBL" id="JAYKXP010000080">
    <property type="protein sequence ID" value="KAK7029619.1"/>
    <property type="molecule type" value="Genomic_DNA"/>
</dbReference>
<feature type="region of interest" description="Disordered" evidence="1">
    <location>
        <begin position="86"/>
        <end position="144"/>
    </location>
</feature>
<dbReference type="GO" id="GO:0009251">
    <property type="term" value="P:glucan catabolic process"/>
    <property type="evidence" value="ECO:0007669"/>
    <property type="project" value="TreeGrafter"/>
</dbReference>
<comment type="caution">
    <text evidence="3">The sequence shown here is derived from an EMBL/GenBank/DDBJ whole genome shotgun (WGS) entry which is preliminary data.</text>
</comment>